<reference evidence="1 2" key="1">
    <citation type="journal article" date="2024" name="Plant Biotechnol. J.">
        <title>Genome and CRISPR/Cas9 system of a widespread forest tree (Populus alba) in the world.</title>
        <authorList>
            <person name="Liu Y.J."/>
            <person name="Jiang P.F."/>
            <person name="Han X.M."/>
            <person name="Li X.Y."/>
            <person name="Wang H.M."/>
            <person name="Wang Y.J."/>
            <person name="Wang X.X."/>
            <person name="Zeng Q.Y."/>
        </authorList>
    </citation>
    <scope>NUCLEOTIDE SEQUENCE [LARGE SCALE GENOMIC DNA]</scope>
    <source>
        <strain evidence="2">cv. PAL-ZL1</strain>
    </source>
</reference>
<dbReference type="EMBL" id="RCHU02000017">
    <property type="protein sequence ID" value="KAL3567718.1"/>
    <property type="molecule type" value="Genomic_DNA"/>
</dbReference>
<organism evidence="1 2">
    <name type="scientific">Populus alba</name>
    <name type="common">White poplar</name>
    <dbReference type="NCBI Taxonomy" id="43335"/>
    <lineage>
        <taxon>Eukaryota</taxon>
        <taxon>Viridiplantae</taxon>
        <taxon>Streptophyta</taxon>
        <taxon>Embryophyta</taxon>
        <taxon>Tracheophyta</taxon>
        <taxon>Spermatophyta</taxon>
        <taxon>Magnoliopsida</taxon>
        <taxon>eudicotyledons</taxon>
        <taxon>Gunneridae</taxon>
        <taxon>Pentapetalae</taxon>
        <taxon>rosids</taxon>
        <taxon>fabids</taxon>
        <taxon>Malpighiales</taxon>
        <taxon>Salicaceae</taxon>
        <taxon>Saliceae</taxon>
        <taxon>Populus</taxon>
    </lineage>
</organism>
<proteinExistence type="predicted"/>
<evidence type="ECO:0000313" key="1">
    <source>
        <dbReference type="EMBL" id="KAL3567718.1"/>
    </source>
</evidence>
<keyword evidence="2" id="KW-1185">Reference proteome</keyword>
<protein>
    <submittedName>
        <fullName evidence="1">Uncharacterized protein</fullName>
    </submittedName>
</protein>
<sequence>MSRLPQEIIVDILTYLPAKSLIRFKCVCRSWRSLISDPQFAKLHLKRAYEDENMNRQRLLVATDPLYSVDFEAASDGDNGNALVKLPYPNAESHNDSFAVGLFLGSCDGIVCILDEVDNVVLWNPSTRESKKLPGPSSFLNKDFSTGLGYDSSTDDYKMVIASSATATGSDQIMVEVFTLKTNTWRTVQGSLSGITLGGRYEGVFWNGALLWLGKQEGGAAHDLDVIVPFDIEEEKFMEAVPLPNHFYTAFLSISGNCLCVLGQLKPSGSCFEAWLASEYGVETSWKRLFAFPVDKLYLDCYSTEMWLTKKGEVLVDNRGCPGKLTLYHPVEDARKLLKVENDGDPFYDSAIYTENALGGAPLLVETKTWRKVPDIDISDGEFKEVVPLPDHFDTVVLGRQETACVHLANAMEAISRQGHMIKNMIARQGISEKMIQAPS</sequence>
<gene>
    <name evidence="1" type="ORF">D5086_030369</name>
</gene>
<name>A0ACC4ANA6_POPAL</name>
<evidence type="ECO:0000313" key="2">
    <source>
        <dbReference type="Proteomes" id="UP000309997"/>
    </source>
</evidence>
<dbReference type="Proteomes" id="UP000309997">
    <property type="component" value="Unassembled WGS sequence"/>
</dbReference>
<comment type="caution">
    <text evidence="1">The sequence shown here is derived from an EMBL/GenBank/DDBJ whole genome shotgun (WGS) entry which is preliminary data.</text>
</comment>
<accession>A0ACC4ANA6</accession>